<dbReference type="GO" id="GO:0004497">
    <property type="term" value="F:monooxygenase activity"/>
    <property type="evidence" value="ECO:0007669"/>
    <property type="project" value="UniProtKB-KW"/>
</dbReference>
<feature type="domain" description="FAD-binding" evidence="7">
    <location>
        <begin position="6"/>
        <end position="345"/>
    </location>
</feature>
<dbReference type="InterPro" id="IPR036188">
    <property type="entry name" value="FAD/NAD-bd_sf"/>
</dbReference>
<comment type="similarity">
    <text evidence="2">Belongs to the UbiH/COQ6 family.</text>
</comment>
<dbReference type="InterPro" id="IPR018168">
    <property type="entry name" value="Ubi_Hdrlase_CS"/>
</dbReference>
<dbReference type="FunFam" id="3.50.50.60:FF:000021">
    <property type="entry name" value="Ubiquinone biosynthesis monooxygenase COQ6"/>
    <property type="match status" value="1"/>
</dbReference>
<dbReference type="Gene3D" id="3.50.50.60">
    <property type="entry name" value="FAD/NAD(P)-binding domain"/>
    <property type="match status" value="2"/>
</dbReference>
<keyword evidence="4" id="KW-0274">FAD</keyword>
<dbReference type="GO" id="GO:0006744">
    <property type="term" value="P:ubiquinone biosynthetic process"/>
    <property type="evidence" value="ECO:0007669"/>
    <property type="project" value="InterPro"/>
</dbReference>
<dbReference type="GO" id="GO:0016705">
    <property type="term" value="F:oxidoreductase activity, acting on paired donors, with incorporation or reduction of molecular oxygen"/>
    <property type="evidence" value="ECO:0007669"/>
    <property type="project" value="InterPro"/>
</dbReference>
<protein>
    <recommendedName>
        <fullName evidence="7">FAD-binding domain-containing protein</fullName>
    </recommendedName>
</protein>
<evidence type="ECO:0000313" key="8">
    <source>
        <dbReference type="EMBL" id="SVB07406.1"/>
    </source>
</evidence>
<evidence type="ECO:0000256" key="6">
    <source>
        <dbReference type="ARBA" id="ARBA00023033"/>
    </source>
</evidence>
<dbReference type="NCBIfam" id="TIGR01988">
    <property type="entry name" value="Ubi-OHases"/>
    <property type="match status" value="1"/>
</dbReference>
<dbReference type="PANTHER" id="PTHR43876:SF7">
    <property type="entry name" value="UBIQUINONE BIOSYNTHESIS MONOOXYGENASE COQ6, MITOCHONDRIAL"/>
    <property type="match status" value="1"/>
</dbReference>
<dbReference type="GO" id="GO:0005739">
    <property type="term" value="C:mitochondrion"/>
    <property type="evidence" value="ECO:0007669"/>
    <property type="project" value="TreeGrafter"/>
</dbReference>
<evidence type="ECO:0000259" key="7">
    <source>
        <dbReference type="Pfam" id="PF01494"/>
    </source>
</evidence>
<dbReference type="SUPFAM" id="SSF51905">
    <property type="entry name" value="FAD/NAD(P)-binding domain"/>
    <property type="match status" value="1"/>
</dbReference>
<keyword evidence="6" id="KW-0503">Monooxygenase</keyword>
<dbReference type="InterPro" id="IPR010971">
    <property type="entry name" value="UbiH/COQ6"/>
</dbReference>
<gene>
    <name evidence="8" type="ORF">METZ01_LOCUS160260</name>
</gene>
<dbReference type="Pfam" id="PF01494">
    <property type="entry name" value="FAD_binding_3"/>
    <property type="match status" value="1"/>
</dbReference>
<evidence type="ECO:0000256" key="4">
    <source>
        <dbReference type="ARBA" id="ARBA00022827"/>
    </source>
</evidence>
<evidence type="ECO:0000256" key="5">
    <source>
        <dbReference type="ARBA" id="ARBA00023002"/>
    </source>
</evidence>
<organism evidence="8">
    <name type="scientific">marine metagenome</name>
    <dbReference type="NCBI Taxonomy" id="408172"/>
    <lineage>
        <taxon>unclassified sequences</taxon>
        <taxon>metagenomes</taxon>
        <taxon>ecological metagenomes</taxon>
    </lineage>
</organism>
<evidence type="ECO:0000256" key="3">
    <source>
        <dbReference type="ARBA" id="ARBA00022630"/>
    </source>
</evidence>
<proteinExistence type="inferred from homology"/>
<dbReference type="EMBL" id="UINC01027706">
    <property type="protein sequence ID" value="SVB07406.1"/>
    <property type="molecule type" value="Genomic_DNA"/>
</dbReference>
<dbReference type="GO" id="GO:0071949">
    <property type="term" value="F:FAD binding"/>
    <property type="evidence" value="ECO:0007669"/>
    <property type="project" value="InterPro"/>
</dbReference>
<dbReference type="PRINTS" id="PR00420">
    <property type="entry name" value="RNGMNOXGNASE"/>
</dbReference>
<dbReference type="PROSITE" id="PS01304">
    <property type="entry name" value="UBIH"/>
    <property type="match status" value="1"/>
</dbReference>
<dbReference type="PANTHER" id="PTHR43876">
    <property type="entry name" value="UBIQUINONE BIOSYNTHESIS MONOOXYGENASE COQ6, MITOCHONDRIAL"/>
    <property type="match status" value="1"/>
</dbReference>
<dbReference type="AlphaFoldDB" id="A0A382B0S1"/>
<dbReference type="InterPro" id="IPR002938">
    <property type="entry name" value="FAD-bd"/>
</dbReference>
<evidence type="ECO:0000256" key="2">
    <source>
        <dbReference type="ARBA" id="ARBA00005349"/>
    </source>
</evidence>
<sequence length="398" mass="43273">MIGSQSVLVIGGGSVGLAVAALLGSGDHAEALQVVLLEPRSIPKWDPKHIDLRVYALSRASQWMLQQIGAWHHISEARVSPYRRMRVWESSPISGLGSLDFDSADIGEPDLGHIVEDVLLREALLRRLEVLPNVELRLGLGLDKIEVGPRDVRVTTGNGEILSGNLLIAADGSDSRVRTLLGLSVSGASYDQKAIVAHVGTRKEHMETAWQRFLKTGPLAFLPLTGGRSSVVWSMSSQHADSLLEQSSKKFINQLEVASEGILGGVDSVSARASFKLRVMHSRRYCCPRVALVGDAAHIVHPLAGQGMNMGFLDAVEIVDVIENALNRGEDPGDLRTLRRYERNRKGENLKMLLALDGLNRFFRFPGISLLRVAGLSVVNAASPVKRALMREALGLSK</sequence>
<accession>A0A382B0S1</accession>
<comment type="cofactor">
    <cofactor evidence="1">
        <name>FAD</name>
        <dbReference type="ChEBI" id="CHEBI:57692"/>
    </cofactor>
</comment>
<keyword evidence="5" id="KW-0560">Oxidoreductase</keyword>
<reference evidence="8" key="1">
    <citation type="submission" date="2018-05" db="EMBL/GenBank/DDBJ databases">
        <authorList>
            <person name="Lanie J.A."/>
            <person name="Ng W.-L."/>
            <person name="Kazmierczak K.M."/>
            <person name="Andrzejewski T.M."/>
            <person name="Davidsen T.M."/>
            <person name="Wayne K.J."/>
            <person name="Tettelin H."/>
            <person name="Glass J.I."/>
            <person name="Rusch D."/>
            <person name="Podicherti R."/>
            <person name="Tsui H.-C.T."/>
            <person name="Winkler M.E."/>
        </authorList>
    </citation>
    <scope>NUCLEOTIDE SEQUENCE</scope>
</reference>
<dbReference type="InterPro" id="IPR051205">
    <property type="entry name" value="UbiH/COQ6_monooxygenase"/>
</dbReference>
<evidence type="ECO:0000256" key="1">
    <source>
        <dbReference type="ARBA" id="ARBA00001974"/>
    </source>
</evidence>
<keyword evidence="3" id="KW-0285">Flavoprotein</keyword>
<name>A0A382B0S1_9ZZZZ</name>